<comment type="caution">
    <text evidence="2">The sequence shown here is derived from an EMBL/GenBank/DDBJ whole genome shotgun (WGS) entry which is preliminary data.</text>
</comment>
<feature type="compositionally biased region" description="Acidic residues" evidence="1">
    <location>
        <begin position="82"/>
        <end position="99"/>
    </location>
</feature>
<reference evidence="2" key="1">
    <citation type="submission" date="2020-03" db="EMBL/GenBank/DDBJ databases">
        <authorList>
            <person name="Weist P."/>
        </authorList>
    </citation>
    <scope>NUCLEOTIDE SEQUENCE</scope>
</reference>
<accession>A0A9N7U5V3</accession>
<feature type="region of interest" description="Disordered" evidence="1">
    <location>
        <begin position="77"/>
        <end position="106"/>
    </location>
</feature>
<sequence>MFVPSLASHYAQLHVSICSISSERAAAAAASSRRPLIAEDSLYKSGYFRDPPPFLPPAYFLRNNQCDLAWPPSPGLVCSARDEEEEKEEDEDEEEEEQEREGLPGYPAACKCPSPDRVQDPGPRALRFKAPVPLRVTDTGPDVAPRGLMGFRANCRGCEVLMRLQLQLHPSFVAEQGEERLLLRHKRRCSMLCVTLRV</sequence>
<name>A0A9N7U5V3_PLEPL</name>
<proteinExistence type="predicted"/>
<keyword evidence="3" id="KW-1185">Reference proteome</keyword>
<dbReference type="AlphaFoldDB" id="A0A9N7U5V3"/>
<organism evidence="2 3">
    <name type="scientific">Pleuronectes platessa</name>
    <name type="common">European plaice</name>
    <dbReference type="NCBI Taxonomy" id="8262"/>
    <lineage>
        <taxon>Eukaryota</taxon>
        <taxon>Metazoa</taxon>
        <taxon>Chordata</taxon>
        <taxon>Craniata</taxon>
        <taxon>Vertebrata</taxon>
        <taxon>Euteleostomi</taxon>
        <taxon>Actinopterygii</taxon>
        <taxon>Neopterygii</taxon>
        <taxon>Teleostei</taxon>
        <taxon>Neoteleostei</taxon>
        <taxon>Acanthomorphata</taxon>
        <taxon>Carangaria</taxon>
        <taxon>Pleuronectiformes</taxon>
        <taxon>Pleuronectoidei</taxon>
        <taxon>Pleuronectidae</taxon>
        <taxon>Pleuronectes</taxon>
    </lineage>
</organism>
<dbReference type="Proteomes" id="UP001153269">
    <property type="component" value="Unassembled WGS sequence"/>
</dbReference>
<evidence type="ECO:0000313" key="3">
    <source>
        <dbReference type="Proteomes" id="UP001153269"/>
    </source>
</evidence>
<evidence type="ECO:0000256" key="1">
    <source>
        <dbReference type="SAM" id="MobiDB-lite"/>
    </source>
</evidence>
<dbReference type="EMBL" id="CADEAL010000737">
    <property type="protein sequence ID" value="CAB1424541.1"/>
    <property type="molecule type" value="Genomic_DNA"/>
</dbReference>
<evidence type="ECO:0000313" key="2">
    <source>
        <dbReference type="EMBL" id="CAB1424541.1"/>
    </source>
</evidence>
<protein>
    <submittedName>
        <fullName evidence="2">Uncharacterized protein</fullName>
    </submittedName>
</protein>
<gene>
    <name evidence="2" type="ORF">PLEPLA_LOCUS12469</name>
</gene>